<evidence type="ECO:0000313" key="2">
    <source>
        <dbReference type="Proteomes" id="UP001597263"/>
    </source>
</evidence>
<proteinExistence type="predicted"/>
<protein>
    <submittedName>
        <fullName evidence="1">Phage tail protein I</fullName>
    </submittedName>
</protein>
<dbReference type="Pfam" id="PF09684">
    <property type="entry name" value="Tail_P2_I"/>
    <property type="match status" value="1"/>
</dbReference>
<keyword evidence="2" id="KW-1185">Reference proteome</keyword>
<sequence>MAVTPAEAIDAVADLARSILPPRSSALTHALLAAELARIATVDPAVVATIWNPWKCPKVLLPYLAMGVSVDVWSADWPEEQQRRVIAASPMVHRLKGTRGAVERALAAFDLETRIVEWWEDGSRRGTFRVEILYRDGSPVFDIAAQAAAIASVDAAKPKSRVFTTRAVLQAYGNLYIGVIGQSSLAAIAHPFVFSPPVLRAAAYVGGAPCVFASATAHYKVST</sequence>
<dbReference type="InterPro" id="IPR006521">
    <property type="entry name" value="Tail_protein_I"/>
</dbReference>
<name>A0ABW3V203_9HYPH</name>
<organism evidence="1 2">
    <name type="scientific">Pseudochrobactrum kiredjianiae</name>
    <dbReference type="NCBI Taxonomy" id="386305"/>
    <lineage>
        <taxon>Bacteria</taxon>
        <taxon>Pseudomonadati</taxon>
        <taxon>Pseudomonadota</taxon>
        <taxon>Alphaproteobacteria</taxon>
        <taxon>Hyphomicrobiales</taxon>
        <taxon>Brucellaceae</taxon>
        <taxon>Pseudochrobactrum</taxon>
    </lineage>
</organism>
<gene>
    <name evidence="1" type="ORF">ACFQ35_05890</name>
</gene>
<dbReference type="NCBIfam" id="TIGR01634">
    <property type="entry name" value="tail_P2_I"/>
    <property type="match status" value="1"/>
</dbReference>
<evidence type="ECO:0000313" key="1">
    <source>
        <dbReference type="EMBL" id="MFD1226682.1"/>
    </source>
</evidence>
<dbReference type="Proteomes" id="UP001597263">
    <property type="component" value="Unassembled WGS sequence"/>
</dbReference>
<accession>A0ABW3V203</accession>
<dbReference type="EMBL" id="JBHTMA010000032">
    <property type="protein sequence ID" value="MFD1226682.1"/>
    <property type="molecule type" value="Genomic_DNA"/>
</dbReference>
<reference evidence="2" key="1">
    <citation type="journal article" date="2019" name="Int. J. Syst. Evol. Microbiol.">
        <title>The Global Catalogue of Microorganisms (GCM) 10K type strain sequencing project: providing services to taxonomists for standard genome sequencing and annotation.</title>
        <authorList>
            <consortium name="The Broad Institute Genomics Platform"/>
            <consortium name="The Broad Institute Genome Sequencing Center for Infectious Disease"/>
            <person name="Wu L."/>
            <person name="Ma J."/>
        </authorList>
    </citation>
    <scope>NUCLEOTIDE SEQUENCE [LARGE SCALE GENOMIC DNA]</scope>
    <source>
        <strain evidence="2">CCUG 49584</strain>
    </source>
</reference>
<comment type="caution">
    <text evidence="1">The sequence shown here is derived from an EMBL/GenBank/DDBJ whole genome shotgun (WGS) entry which is preliminary data.</text>
</comment>
<dbReference type="RefSeq" id="WP_289388450.1">
    <property type="nucleotide sequence ID" value="NZ_JAUCBM010000012.1"/>
</dbReference>